<dbReference type="HOGENOM" id="CLU_1977432_0_0_4"/>
<gene>
    <name evidence="1" type="ordered locus">RBRH_01349</name>
</gene>
<name>E5AT85_MYCRK</name>
<dbReference type="AlphaFoldDB" id="E5AT85"/>
<evidence type="ECO:0000313" key="2">
    <source>
        <dbReference type="Proteomes" id="UP000007437"/>
    </source>
</evidence>
<dbReference type="STRING" id="882378.RBRH_01349"/>
<protein>
    <submittedName>
        <fullName evidence="1">Uncharacterized protein</fullName>
    </submittedName>
</protein>
<proteinExistence type="predicted"/>
<dbReference type="EMBL" id="FR687359">
    <property type="protein sequence ID" value="CBW75759.1"/>
    <property type="molecule type" value="Genomic_DNA"/>
</dbReference>
<dbReference type="KEGG" id="brh:RBRH_01349"/>
<sequence length="126" mass="13677">MILCFANPVGSVLGHGELLVYLGKRLAEGLNVSSALHASCVDVHTDALAMHRQVLDKRFAASEADKSVRVGVWAVCRWLLHLDTEVVVVIVVLDRQNGVVGQVQNVRGYSLLRDGEVSEIPYAEVG</sequence>
<dbReference type="Proteomes" id="UP000007437">
    <property type="component" value="Chromosome"/>
</dbReference>
<accession>E5AT85</accession>
<reference evidence="1 2" key="1">
    <citation type="journal article" date="2011" name="J. Bacteriol.">
        <title>Complete genome sequence of Burkholderia rhizoxinica, an endosymbiont of Rhizopus microsporus.</title>
        <authorList>
            <person name="Lackner G."/>
            <person name="Moebius N."/>
            <person name="Partida-Martinez L."/>
            <person name="Hertweck C."/>
        </authorList>
    </citation>
    <scope>NUCLEOTIDE SEQUENCE [LARGE SCALE GENOMIC DNA]</scope>
    <source>
        <strain evidence="2">DSM 19002 / CIP 109453 / HKI 454</strain>
    </source>
</reference>
<evidence type="ECO:0000313" key="1">
    <source>
        <dbReference type="EMBL" id="CBW75759.1"/>
    </source>
</evidence>
<organism evidence="1 2">
    <name type="scientific">Mycetohabitans rhizoxinica (strain DSM 19002 / CIP 109453 / HKI 454)</name>
    <name type="common">Paraburkholderia rhizoxinica</name>
    <dbReference type="NCBI Taxonomy" id="882378"/>
    <lineage>
        <taxon>Bacteria</taxon>
        <taxon>Pseudomonadati</taxon>
        <taxon>Pseudomonadota</taxon>
        <taxon>Betaproteobacteria</taxon>
        <taxon>Burkholderiales</taxon>
        <taxon>Burkholderiaceae</taxon>
        <taxon>Mycetohabitans</taxon>
    </lineage>
</organism>